<evidence type="ECO:0000256" key="1">
    <source>
        <dbReference type="SAM" id="MobiDB-lite"/>
    </source>
</evidence>
<name>A0AAW2TK72_SESRA</name>
<reference evidence="2" key="2">
    <citation type="journal article" date="2024" name="Plant">
        <title>Genomic evolution and insights into agronomic trait innovations of Sesamum species.</title>
        <authorList>
            <person name="Miao H."/>
            <person name="Wang L."/>
            <person name="Qu L."/>
            <person name="Liu H."/>
            <person name="Sun Y."/>
            <person name="Le M."/>
            <person name="Wang Q."/>
            <person name="Wei S."/>
            <person name="Zheng Y."/>
            <person name="Lin W."/>
            <person name="Duan Y."/>
            <person name="Cao H."/>
            <person name="Xiong S."/>
            <person name="Wang X."/>
            <person name="Wei L."/>
            <person name="Li C."/>
            <person name="Ma Q."/>
            <person name="Ju M."/>
            <person name="Zhao R."/>
            <person name="Li G."/>
            <person name="Mu C."/>
            <person name="Tian Q."/>
            <person name="Mei H."/>
            <person name="Zhang T."/>
            <person name="Gao T."/>
            <person name="Zhang H."/>
        </authorList>
    </citation>
    <scope>NUCLEOTIDE SEQUENCE</scope>
    <source>
        <strain evidence="2">G02</strain>
    </source>
</reference>
<feature type="region of interest" description="Disordered" evidence="1">
    <location>
        <begin position="1"/>
        <end position="23"/>
    </location>
</feature>
<gene>
    <name evidence="2" type="ORF">Sradi_2038900</name>
</gene>
<organism evidence="2">
    <name type="scientific">Sesamum radiatum</name>
    <name type="common">Black benniseed</name>
    <dbReference type="NCBI Taxonomy" id="300843"/>
    <lineage>
        <taxon>Eukaryota</taxon>
        <taxon>Viridiplantae</taxon>
        <taxon>Streptophyta</taxon>
        <taxon>Embryophyta</taxon>
        <taxon>Tracheophyta</taxon>
        <taxon>Spermatophyta</taxon>
        <taxon>Magnoliopsida</taxon>
        <taxon>eudicotyledons</taxon>
        <taxon>Gunneridae</taxon>
        <taxon>Pentapetalae</taxon>
        <taxon>asterids</taxon>
        <taxon>lamiids</taxon>
        <taxon>Lamiales</taxon>
        <taxon>Pedaliaceae</taxon>
        <taxon>Sesamum</taxon>
    </lineage>
</organism>
<comment type="caution">
    <text evidence="2">The sequence shown here is derived from an EMBL/GenBank/DDBJ whole genome shotgun (WGS) entry which is preliminary data.</text>
</comment>
<dbReference type="EMBL" id="JACGWJ010000008">
    <property type="protein sequence ID" value="KAL0403981.1"/>
    <property type="molecule type" value="Genomic_DNA"/>
</dbReference>
<accession>A0AAW2TK72</accession>
<reference evidence="2" key="1">
    <citation type="submission" date="2020-06" db="EMBL/GenBank/DDBJ databases">
        <authorList>
            <person name="Li T."/>
            <person name="Hu X."/>
            <person name="Zhang T."/>
            <person name="Song X."/>
            <person name="Zhang H."/>
            <person name="Dai N."/>
            <person name="Sheng W."/>
            <person name="Hou X."/>
            <person name="Wei L."/>
        </authorList>
    </citation>
    <scope>NUCLEOTIDE SEQUENCE</scope>
    <source>
        <strain evidence="2">G02</strain>
        <tissue evidence="2">Leaf</tissue>
    </source>
</reference>
<sequence length="74" mass="7472">MANSDNGGDDGSYEENSSLPLVVGPVIPPTDSATGAANAPALDLIVEAYILAPTLALDTTAGPIAMNPLFCEQL</sequence>
<dbReference type="AlphaFoldDB" id="A0AAW2TK72"/>
<protein>
    <submittedName>
        <fullName evidence="2">Uncharacterized protein</fullName>
    </submittedName>
</protein>
<evidence type="ECO:0000313" key="2">
    <source>
        <dbReference type="EMBL" id="KAL0403981.1"/>
    </source>
</evidence>
<proteinExistence type="predicted"/>